<dbReference type="GO" id="GO:0046872">
    <property type="term" value="F:metal ion binding"/>
    <property type="evidence" value="ECO:0007669"/>
    <property type="project" value="UniProtKB-KW"/>
</dbReference>
<evidence type="ECO:0000256" key="4">
    <source>
        <dbReference type="ARBA" id="ARBA00024045"/>
    </source>
</evidence>
<keyword evidence="1" id="KW-0488">Methylation</keyword>
<dbReference type="PANTHER" id="PTHR46195">
    <property type="entry name" value="HEAVY METAL-ASSOCIATED ISOPRENYLATED PLANT PROTEIN 7"/>
    <property type="match status" value="1"/>
</dbReference>
<dbReference type="CDD" id="cd00371">
    <property type="entry name" value="HMA"/>
    <property type="match status" value="1"/>
</dbReference>
<dbReference type="InterPro" id="IPR036163">
    <property type="entry name" value="HMA_dom_sf"/>
</dbReference>
<dbReference type="EMBL" id="JADGMS010000012">
    <property type="protein sequence ID" value="KAF9671735.1"/>
    <property type="molecule type" value="Genomic_DNA"/>
</dbReference>
<feature type="region of interest" description="Disordered" evidence="5">
    <location>
        <begin position="1"/>
        <end position="50"/>
    </location>
</feature>
<feature type="domain" description="HMA" evidence="6">
    <location>
        <begin position="49"/>
        <end position="113"/>
    </location>
</feature>
<evidence type="ECO:0000256" key="3">
    <source>
        <dbReference type="ARBA" id="ARBA00023289"/>
    </source>
</evidence>
<dbReference type="PROSITE" id="PS50846">
    <property type="entry name" value="HMA_2"/>
    <property type="match status" value="1"/>
</dbReference>
<evidence type="ECO:0000313" key="8">
    <source>
        <dbReference type="Proteomes" id="UP000657918"/>
    </source>
</evidence>
<protein>
    <recommendedName>
        <fullName evidence="6">HMA domain-containing protein</fullName>
    </recommendedName>
</protein>
<evidence type="ECO:0000256" key="1">
    <source>
        <dbReference type="ARBA" id="ARBA00022481"/>
    </source>
</evidence>
<dbReference type="AlphaFoldDB" id="A0A835MN73"/>
<dbReference type="InterPro" id="IPR044577">
    <property type="entry name" value="HIPP4/7/8/17/18/19"/>
</dbReference>
<keyword evidence="3" id="KW-0449">Lipoprotein</keyword>
<dbReference type="PANTHER" id="PTHR46195:SF2">
    <property type="entry name" value="HEAVY METAL-ASSOCIATED ISOPRENYLATED PLANT PROTEIN 7"/>
    <property type="match status" value="1"/>
</dbReference>
<feature type="compositionally biased region" description="Basic and acidic residues" evidence="5">
    <location>
        <begin position="1"/>
        <end position="43"/>
    </location>
</feature>
<keyword evidence="3" id="KW-0636">Prenylation</keyword>
<accession>A0A835MN73</accession>
<dbReference type="Gene3D" id="3.30.70.100">
    <property type="match status" value="1"/>
</dbReference>
<comment type="caution">
    <text evidence="7">The sequence shown here is derived from an EMBL/GenBank/DDBJ whole genome shotgun (WGS) entry which is preliminary data.</text>
</comment>
<sequence>MGEEAKKPAAEPQQPKKVDEEKKEEKPAEKPATGEKKPEETKNETPTPPQEIVLQVYMHCEGCARKVHRWLKGFEGVESAEPDLKSSQVTVKGVFEPQKLVEYVHKRTGKHAVIVKQEPEKKEEEKGKEPKEEKKGEEGDKQNKGVGGGEQGENKDKKDSGGGEAKKEAVAAEEETTVETTVVELRKMDFYNYYQPERYEHYSPPPQIFSDENPNACTVM</sequence>
<dbReference type="OrthoDB" id="689350at2759"/>
<dbReference type="Pfam" id="PF00403">
    <property type="entry name" value="HMA"/>
    <property type="match status" value="1"/>
</dbReference>
<evidence type="ECO:0000313" key="7">
    <source>
        <dbReference type="EMBL" id="KAF9671735.1"/>
    </source>
</evidence>
<gene>
    <name evidence="7" type="ORF">SADUNF_Sadunf12G0079200</name>
</gene>
<evidence type="ECO:0000256" key="2">
    <source>
        <dbReference type="ARBA" id="ARBA00022723"/>
    </source>
</evidence>
<feature type="compositionally biased region" description="Basic and acidic residues" evidence="5">
    <location>
        <begin position="117"/>
        <end position="143"/>
    </location>
</feature>
<keyword evidence="8" id="KW-1185">Reference proteome</keyword>
<dbReference type="InterPro" id="IPR006121">
    <property type="entry name" value="HMA_dom"/>
</dbReference>
<keyword evidence="2" id="KW-0479">Metal-binding</keyword>
<organism evidence="7 8">
    <name type="scientific">Salix dunnii</name>
    <dbReference type="NCBI Taxonomy" id="1413687"/>
    <lineage>
        <taxon>Eukaryota</taxon>
        <taxon>Viridiplantae</taxon>
        <taxon>Streptophyta</taxon>
        <taxon>Embryophyta</taxon>
        <taxon>Tracheophyta</taxon>
        <taxon>Spermatophyta</taxon>
        <taxon>Magnoliopsida</taxon>
        <taxon>eudicotyledons</taxon>
        <taxon>Gunneridae</taxon>
        <taxon>Pentapetalae</taxon>
        <taxon>rosids</taxon>
        <taxon>fabids</taxon>
        <taxon>Malpighiales</taxon>
        <taxon>Salicaceae</taxon>
        <taxon>Saliceae</taxon>
        <taxon>Salix</taxon>
    </lineage>
</organism>
<feature type="compositionally biased region" description="Basic and acidic residues" evidence="5">
    <location>
        <begin position="152"/>
        <end position="170"/>
    </location>
</feature>
<dbReference type="SUPFAM" id="SSF55008">
    <property type="entry name" value="HMA, heavy metal-associated domain"/>
    <property type="match status" value="1"/>
</dbReference>
<feature type="region of interest" description="Disordered" evidence="5">
    <location>
        <begin position="112"/>
        <end position="181"/>
    </location>
</feature>
<dbReference type="Proteomes" id="UP000657918">
    <property type="component" value="Unassembled WGS sequence"/>
</dbReference>
<proteinExistence type="inferred from homology"/>
<reference evidence="7 8" key="1">
    <citation type="submission" date="2020-10" db="EMBL/GenBank/DDBJ databases">
        <title>Plant Genome Project.</title>
        <authorList>
            <person name="Zhang R.-G."/>
        </authorList>
    </citation>
    <scope>NUCLEOTIDE SEQUENCE [LARGE SCALE GENOMIC DNA]</scope>
    <source>
        <strain evidence="7">FAFU-HL-1</strain>
        <tissue evidence="7">Leaf</tissue>
    </source>
</reference>
<comment type="similarity">
    <text evidence="4">Belongs to the HIPP family.</text>
</comment>
<feature type="compositionally biased region" description="Polar residues" evidence="5">
    <location>
        <begin position="210"/>
        <end position="220"/>
    </location>
</feature>
<name>A0A835MN73_9ROSI</name>
<feature type="region of interest" description="Disordered" evidence="5">
    <location>
        <begin position="200"/>
        <end position="220"/>
    </location>
</feature>
<evidence type="ECO:0000259" key="6">
    <source>
        <dbReference type="PROSITE" id="PS50846"/>
    </source>
</evidence>
<evidence type="ECO:0000256" key="5">
    <source>
        <dbReference type="SAM" id="MobiDB-lite"/>
    </source>
</evidence>